<evidence type="ECO:0000313" key="2">
    <source>
        <dbReference type="Proteomes" id="UP000722791"/>
    </source>
</evidence>
<organism evidence="1 2">
    <name type="scientific">Volvox reticuliferus</name>
    <dbReference type="NCBI Taxonomy" id="1737510"/>
    <lineage>
        <taxon>Eukaryota</taxon>
        <taxon>Viridiplantae</taxon>
        <taxon>Chlorophyta</taxon>
        <taxon>core chlorophytes</taxon>
        <taxon>Chlorophyceae</taxon>
        <taxon>CS clade</taxon>
        <taxon>Chlamydomonadales</taxon>
        <taxon>Volvocaceae</taxon>
        <taxon>Volvox</taxon>
    </lineage>
</organism>
<gene>
    <name evidence="1" type="ORF">Vretimale_5063</name>
</gene>
<evidence type="ECO:0000313" key="1">
    <source>
        <dbReference type="EMBL" id="GIL99998.1"/>
    </source>
</evidence>
<protein>
    <submittedName>
        <fullName evidence="1">Uncharacterized protein</fullName>
    </submittedName>
</protein>
<dbReference type="OrthoDB" id="548532at2759"/>
<sequence>MARPCILHTRQYRSVYEGMVNSLTSSGLRTYMQNELRRLQRSVICSCGNADMPACEAPAACPFLQESPETDNEKEIDMQSREFDASKDAFFSVRARRRRRIQANPPPELEAIVLGAQTELKRLAGMREHLDVVGPAISRLTSLLSCALAAHPPPAPKVDSRAWRGQRKARARLARRDHALSLQSYSPQPPVRRPPYAPLRWPPVAVTMAALKGQRAPPQQAAVRIVGDEEKKKRRNGSGAGNLATDDLLDVVEKFESKLWVGRALRRGRCSTGLSGMLADLQSGPRGLKHELRIASGHQHSEALQLLQQQVARLQRKERKAVMSHQRGRRDHHLHFRGGKEMVDMGELWPYK</sequence>
<name>A0A8J4DI35_9CHLO</name>
<proteinExistence type="predicted"/>
<dbReference type="AlphaFoldDB" id="A0A8J4DI35"/>
<dbReference type="EMBL" id="BNCQ01000007">
    <property type="protein sequence ID" value="GIL99998.1"/>
    <property type="molecule type" value="Genomic_DNA"/>
</dbReference>
<accession>A0A8J4DI35</accession>
<comment type="caution">
    <text evidence="1">The sequence shown here is derived from an EMBL/GenBank/DDBJ whole genome shotgun (WGS) entry which is preliminary data.</text>
</comment>
<reference evidence="1" key="1">
    <citation type="journal article" date="2021" name="Proc. Natl. Acad. Sci. U.S.A.">
        <title>Three genomes in the algal genus Volvox reveal the fate of a haploid sex-determining region after a transition to homothallism.</title>
        <authorList>
            <person name="Yamamoto K."/>
            <person name="Hamaji T."/>
            <person name="Kawai-Toyooka H."/>
            <person name="Matsuzaki R."/>
            <person name="Takahashi F."/>
            <person name="Nishimura Y."/>
            <person name="Kawachi M."/>
            <person name="Noguchi H."/>
            <person name="Minakuchi Y."/>
            <person name="Umen J.G."/>
            <person name="Toyoda A."/>
            <person name="Nozaki H."/>
        </authorList>
    </citation>
    <scope>NUCLEOTIDE SEQUENCE</scope>
    <source>
        <strain evidence="1">NIES-3785</strain>
    </source>
</reference>
<dbReference type="Proteomes" id="UP000722791">
    <property type="component" value="Unassembled WGS sequence"/>
</dbReference>